<keyword evidence="7 9" id="KW-0472">Membrane</keyword>
<dbReference type="GO" id="GO:0015095">
    <property type="term" value="F:magnesium ion transmembrane transporter activity"/>
    <property type="evidence" value="ECO:0007669"/>
    <property type="project" value="UniProtKB-UniRule"/>
</dbReference>
<dbReference type="InterPro" id="IPR038076">
    <property type="entry name" value="MgtE_N_sf"/>
</dbReference>
<dbReference type="InterPro" id="IPR046342">
    <property type="entry name" value="CBS_dom_sf"/>
</dbReference>
<evidence type="ECO:0000256" key="6">
    <source>
        <dbReference type="ARBA" id="ARBA00022989"/>
    </source>
</evidence>
<dbReference type="KEGG" id="tti:THITH_05295"/>
<keyword evidence="3 9" id="KW-0813">Transport</keyword>
<dbReference type="CDD" id="cd04606">
    <property type="entry name" value="CBS_pair_Mg_transporter"/>
    <property type="match status" value="1"/>
</dbReference>
<evidence type="ECO:0000313" key="11">
    <source>
        <dbReference type="EMBL" id="AHE97768.1"/>
    </source>
</evidence>
<comment type="subunit">
    <text evidence="9">Homodimer.</text>
</comment>
<dbReference type="NCBIfam" id="TIGR00400">
    <property type="entry name" value="mgtE"/>
    <property type="match status" value="1"/>
</dbReference>
<dbReference type="Gene3D" id="1.10.357.20">
    <property type="entry name" value="SLC41 divalent cation transporters, integral membrane domain"/>
    <property type="match status" value="1"/>
</dbReference>
<dbReference type="PROSITE" id="PS51371">
    <property type="entry name" value="CBS"/>
    <property type="match status" value="1"/>
</dbReference>
<dbReference type="RefSeq" id="WP_006748779.1">
    <property type="nucleotide sequence ID" value="NZ_CP007029.1"/>
</dbReference>
<keyword evidence="9" id="KW-0479">Metal-binding</keyword>
<evidence type="ECO:0000256" key="2">
    <source>
        <dbReference type="ARBA" id="ARBA00009749"/>
    </source>
</evidence>
<dbReference type="Gene3D" id="1.25.60.10">
    <property type="entry name" value="MgtE N-terminal domain-like"/>
    <property type="match status" value="1"/>
</dbReference>
<organism evidence="11 12">
    <name type="scientific">Thioalkalivibrio paradoxus ARh 1</name>
    <dbReference type="NCBI Taxonomy" id="713585"/>
    <lineage>
        <taxon>Bacteria</taxon>
        <taxon>Pseudomonadati</taxon>
        <taxon>Pseudomonadota</taxon>
        <taxon>Gammaproteobacteria</taxon>
        <taxon>Chromatiales</taxon>
        <taxon>Ectothiorhodospiraceae</taxon>
        <taxon>Thioalkalivibrio</taxon>
    </lineage>
</organism>
<feature type="transmembrane region" description="Helical" evidence="9">
    <location>
        <begin position="311"/>
        <end position="332"/>
    </location>
</feature>
<dbReference type="PANTHER" id="PTHR43773:SF1">
    <property type="entry name" value="MAGNESIUM TRANSPORTER MGTE"/>
    <property type="match status" value="1"/>
</dbReference>
<dbReference type="Proteomes" id="UP000005289">
    <property type="component" value="Chromosome"/>
</dbReference>
<dbReference type="STRING" id="713585.THITH_05295"/>
<dbReference type="HOGENOM" id="CLU_037408_2_2_6"/>
<keyword evidence="5 9" id="KW-0460">Magnesium</keyword>
<keyword evidence="9" id="KW-1003">Cell membrane</keyword>
<dbReference type="PANTHER" id="PTHR43773">
    <property type="entry name" value="MAGNESIUM TRANSPORTER MGTE"/>
    <property type="match status" value="1"/>
</dbReference>
<feature type="transmembrane region" description="Helical" evidence="9">
    <location>
        <begin position="441"/>
        <end position="459"/>
    </location>
</feature>
<dbReference type="SUPFAM" id="SSF54631">
    <property type="entry name" value="CBS-domain pair"/>
    <property type="match status" value="1"/>
</dbReference>
<dbReference type="SMART" id="SM00924">
    <property type="entry name" value="MgtE_N"/>
    <property type="match status" value="1"/>
</dbReference>
<dbReference type="SUPFAM" id="SSF158791">
    <property type="entry name" value="MgtE N-terminal domain-like"/>
    <property type="match status" value="1"/>
</dbReference>
<dbReference type="EMBL" id="CP007029">
    <property type="protein sequence ID" value="AHE97768.1"/>
    <property type="molecule type" value="Genomic_DNA"/>
</dbReference>
<evidence type="ECO:0000256" key="3">
    <source>
        <dbReference type="ARBA" id="ARBA00022448"/>
    </source>
</evidence>
<evidence type="ECO:0000256" key="8">
    <source>
        <dbReference type="PROSITE-ProRule" id="PRU00703"/>
    </source>
</evidence>
<feature type="transmembrane region" description="Helical" evidence="9">
    <location>
        <begin position="288"/>
        <end position="305"/>
    </location>
</feature>
<keyword evidence="6 9" id="KW-1133">Transmembrane helix</keyword>
<evidence type="ECO:0000256" key="1">
    <source>
        <dbReference type="ARBA" id="ARBA00004141"/>
    </source>
</evidence>
<dbReference type="Pfam" id="PF00571">
    <property type="entry name" value="CBS"/>
    <property type="match status" value="2"/>
</dbReference>
<name>W0DLA1_9GAMM</name>
<dbReference type="AlphaFoldDB" id="W0DLA1"/>
<dbReference type="SUPFAM" id="SSF161093">
    <property type="entry name" value="MgtE membrane domain-like"/>
    <property type="match status" value="1"/>
</dbReference>
<dbReference type="InterPro" id="IPR006668">
    <property type="entry name" value="Mg_transptr_MgtE_intracell_dom"/>
</dbReference>
<comment type="similarity">
    <text evidence="2 9">Belongs to the SLC41A transporter family.</text>
</comment>
<evidence type="ECO:0000313" key="12">
    <source>
        <dbReference type="Proteomes" id="UP000005289"/>
    </source>
</evidence>
<feature type="domain" description="CBS" evidence="10">
    <location>
        <begin position="131"/>
        <end position="198"/>
    </location>
</feature>
<dbReference type="InterPro" id="IPR006667">
    <property type="entry name" value="SLC41_membr_dom"/>
</dbReference>
<reference evidence="11 12" key="1">
    <citation type="submission" date="2013-12" db="EMBL/GenBank/DDBJ databases">
        <authorList>
            <consortium name="DOE Joint Genome Institute"/>
            <person name="Muyzer G."/>
            <person name="Huntemann M."/>
            <person name="Han J."/>
            <person name="Chen A."/>
            <person name="Kyrpides N."/>
            <person name="Mavromatis K."/>
            <person name="Markowitz V."/>
            <person name="Palaniappan K."/>
            <person name="Ivanova N."/>
            <person name="Schaumberg A."/>
            <person name="Pati A."/>
            <person name="Liolios K."/>
            <person name="Nordberg H.P."/>
            <person name="Cantor M.N."/>
            <person name="Hua S.X."/>
            <person name="Woyke T."/>
        </authorList>
    </citation>
    <scope>NUCLEOTIDE SEQUENCE [LARGE SCALE GENOMIC DNA]</scope>
    <source>
        <strain evidence="11 12">ARh 1</strain>
    </source>
</reference>
<keyword evidence="8" id="KW-0129">CBS domain</keyword>
<keyword evidence="4 9" id="KW-0812">Transmembrane</keyword>
<evidence type="ECO:0000256" key="4">
    <source>
        <dbReference type="ARBA" id="ARBA00022692"/>
    </source>
</evidence>
<keyword evidence="12" id="KW-1185">Reference proteome</keyword>
<dbReference type="InterPro" id="IPR036739">
    <property type="entry name" value="SLC41_membr_dom_sf"/>
</dbReference>
<dbReference type="InterPro" id="IPR000644">
    <property type="entry name" value="CBS_dom"/>
</dbReference>
<dbReference type="Pfam" id="PF03448">
    <property type="entry name" value="MgtE_N"/>
    <property type="match status" value="1"/>
</dbReference>
<evidence type="ECO:0000256" key="9">
    <source>
        <dbReference type="RuleBase" id="RU362011"/>
    </source>
</evidence>
<comment type="function">
    <text evidence="9">Acts as a magnesium transporter.</text>
</comment>
<protein>
    <recommendedName>
        <fullName evidence="9">Magnesium transporter MgtE</fullName>
    </recommendedName>
</protein>
<gene>
    <name evidence="11" type="ORF">THITH_05295</name>
</gene>
<proteinExistence type="inferred from homology"/>
<dbReference type="InterPro" id="IPR006669">
    <property type="entry name" value="MgtE_transporter"/>
</dbReference>
<accession>W0DLA1</accession>
<evidence type="ECO:0000256" key="7">
    <source>
        <dbReference type="ARBA" id="ARBA00023136"/>
    </source>
</evidence>
<evidence type="ECO:0000259" key="10">
    <source>
        <dbReference type="PROSITE" id="PS51371"/>
    </source>
</evidence>
<dbReference type="GO" id="GO:0005886">
    <property type="term" value="C:plasma membrane"/>
    <property type="evidence" value="ECO:0007669"/>
    <property type="project" value="UniProtKB-SubCell"/>
</dbReference>
<dbReference type="OrthoDB" id="9790355at2"/>
<comment type="subcellular location">
    <subcellularLocation>
        <location evidence="9">Cell membrane</location>
        <topology evidence="9">Multi-pass membrane protein</topology>
    </subcellularLocation>
    <subcellularLocation>
        <location evidence="1">Membrane</location>
        <topology evidence="1">Multi-pass membrane protein</topology>
    </subcellularLocation>
</comment>
<dbReference type="Pfam" id="PF01769">
    <property type="entry name" value="MgtE"/>
    <property type="match status" value="1"/>
</dbReference>
<feature type="transmembrane region" description="Helical" evidence="9">
    <location>
        <begin position="363"/>
        <end position="384"/>
    </location>
</feature>
<dbReference type="GO" id="GO:0046872">
    <property type="term" value="F:metal ion binding"/>
    <property type="evidence" value="ECO:0007669"/>
    <property type="project" value="UniProtKB-KW"/>
</dbReference>
<sequence>MNPETYTHLHAGDWHRAHALLARGVPAETARNLAELDLDDRWEIFQLIESKEALAVFLHMDDEEQANLLETMGLDEARKLANHLPVYTLARTYEILPRQYGDAILDNLSHARRDAVLAILRHPVDSVARVMRTDFEVVDGGTSVADALQRLRASTALSDDVVSLLFVTDAEGHYLGYVRLSSLMRAEPGTVVGSIVESRNNRIAPTDNKVDAARMLQRTNLPVLPVVDTANRLVGVIRFDDAMDVLEEDTSEDVYKKAGIGDLIHNKDVVRSEKLTSGGIGYPVKVRLAFLMVTLAGGLMVGGVIDFFEDTLAAIVALAIFIPLVMDMGGNVGTQSTTIFARGLALGHIDLGRFFRTHMVREAMVGLAMGAVIAVLAGTIAYFWQGAPNDIPQLGIVVGVALFFSVFTAALLGFLLPWLLVKIGVDHAPGADPFITTIKDFTGLAVYFGMAAWLLSAHMPV</sequence>
<dbReference type="Gene3D" id="3.10.580.10">
    <property type="entry name" value="CBS-domain"/>
    <property type="match status" value="1"/>
</dbReference>
<evidence type="ECO:0000256" key="5">
    <source>
        <dbReference type="ARBA" id="ARBA00022842"/>
    </source>
</evidence>
<feature type="transmembrane region" description="Helical" evidence="9">
    <location>
        <begin position="396"/>
        <end position="420"/>
    </location>
</feature>